<reference evidence="1" key="1">
    <citation type="submission" date="2020-05" db="EMBL/GenBank/DDBJ databases">
        <authorList>
            <person name="Chiriac C."/>
            <person name="Salcher M."/>
            <person name="Ghai R."/>
            <person name="Kavagutti S V."/>
        </authorList>
    </citation>
    <scope>NUCLEOTIDE SEQUENCE</scope>
</reference>
<organism evidence="1">
    <name type="scientific">freshwater metagenome</name>
    <dbReference type="NCBI Taxonomy" id="449393"/>
    <lineage>
        <taxon>unclassified sequences</taxon>
        <taxon>metagenomes</taxon>
        <taxon>ecological metagenomes</taxon>
    </lineage>
</organism>
<accession>A0A6J6CEN0</accession>
<dbReference type="EMBL" id="CAEZSX010000012">
    <property type="protein sequence ID" value="CAB4548759.1"/>
    <property type="molecule type" value="Genomic_DNA"/>
</dbReference>
<gene>
    <name evidence="1" type="ORF">UFOPK1537_00164</name>
</gene>
<proteinExistence type="predicted"/>
<dbReference type="AlphaFoldDB" id="A0A6J6CEN0"/>
<evidence type="ECO:0000313" key="1">
    <source>
        <dbReference type="EMBL" id="CAB4548759.1"/>
    </source>
</evidence>
<dbReference type="PROSITE" id="PS51257">
    <property type="entry name" value="PROKAR_LIPOPROTEIN"/>
    <property type="match status" value="1"/>
</dbReference>
<sequence>MKTVRRLGFAFAWVIVLTGCAAPSQTTTSQPTVEDQEVEEQEVEFFEGTVYISPDVLTPESPTDFLAITARGTMVRETFDRRVNDWVEEEMHVYAASYQCSFEVDVLVNIEFSESEAKNLAEGYARVLGQLPIAARSQVYELWIHAGDFPAGGGNQSILIHTDLAERDQDYIEEIFIHESAHTSLDWQFGGLVRETDWIAASALDAGFVSSYAEQFPDREDIAESFGAYALWLQATEKPGLKADAQRIEALIPKRLGFFDQMGKQLRFESVSCMS</sequence>
<protein>
    <submittedName>
        <fullName evidence="1">Unannotated protein</fullName>
    </submittedName>
</protein>
<name>A0A6J6CEN0_9ZZZZ</name>